<keyword evidence="3" id="KW-1185">Reference proteome</keyword>
<feature type="region of interest" description="Disordered" evidence="1">
    <location>
        <begin position="59"/>
        <end position="103"/>
    </location>
</feature>
<dbReference type="AlphaFoldDB" id="A0A6G1L836"/>
<feature type="compositionally biased region" description="Low complexity" evidence="1">
    <location>
        <begin position="66"/>
        <end position="89"/>
    </location>
</feature>
<feature type="region of interest" description="Disordered" evidence="1">
    <location>
        <begin position="246"/>
        <end position="266"/>
    </location>
</feature>
<dbReference type="OrthoDB" id="252020at2759"/>
<dbReference type="InterPro" id="IPR028018">
    <property type="entry name" value="DUF4646"/>
</dbReference>
<evidence type="ECO:0000313" key="3">
    <source>
        <dbReference type="Proteomes" id="UP000799436"/>
    </source>
</evidence>
<dbReference type="Proteomes" id="UP000799436">
    <property type="component" value="Unassembled WGS sequence"/>
</dbReference>
<gene>
    <name evidence="2" type="ORF">EJ03DRAFT_351571</name>
</gene>
<dbReference type="EMBL" id="ML995837">
    <property type="protein sequence ID" value="KAF2769093.1"/>
    <property type="molecule type" value="Genomic_DNA"/>
</dbReference>
<organism evidence="2 3">
    <name type="scientific">Teratosphaeria nubilosa</name>
    <dbReference type="NCBI Taxonomy" id="161662"/>
    <lineage>
        <taxon>Eukaryota</taxon>
        <taxon>Fungi</taxon>
        <taxon>Dikarya</taxon>
        <taxon>Ascomycota</taxon>
        <taxon>Pezizomycotina</taxon>
        <taxon>Dothideomycetes</taxon>
        <taxon>Dothideomycetidae</taxon>
        <taxon>Mycosphaerellales</taxon>
        <taxon>Teratosphaeriaceae</taxon>
        <taxon>Teratosphaeria</taxon>
    </lineage>
</organism>
<evidence type="ECO:0000256" key="1">
    <source>
        <dbReference type="SAM" id="MobiDB-lite"/>
    </source>
</evidence>
<protein>
    <submittedName>
        <fullName evidence="2">Uncharacterized protein</fullName>
    </submittedName>
</protein>
<proteinExistence type="predicted"/>
<name>A0A6G1L836_9PEZI</name>
<evidence type="ECO:0000313" key="2">
    <source>
        <dbReference type="EMBL" id="KAF2769093.1"/>
    </source>
</evidence>
<reference evidence="2" key="1">
    <citation type="journal article" date="2020" name="Stud. Mycol.">
        <title>101 Dothideomycetes genomes: a test case for predicting lifestyles and emergence of pathogens.</title>
        <authorList>
            <person name="Haridas S."/>
            <person name="Albert R."/>
            <person name="Binder M."/>
            <person name="Bloem J."/>
            <person name="Labutti K."/>
            <person name="Salamov A."/>
            <person name="Andreopoulos B."/>
            <person name="Baker S."/>
            <person name="Barry K."/>
            <person name="Bills G."/>
            <person name="Bluhm B."/>
            <person name="Cannon C."/>
            <person name="Castanera R."/>
            <person name="Culley D."/>
            <person name="Daum C."/>
            <person name="Ezra D."/>
            <person name="Gonzalez J."/>
            <person name="Henrissat B."/>
            <person name="Kuo A."/>
            <person name="Liang C."/>
            <person name="Lipzen A."/>
            <person name="Lutzoni F."/>
            <person name="Magnuson J."/>
            <person name="Mondo S."/>
            <person name="Nolan M."/>
            <person name="Ohm R."/>
            <person name="Pangilinan J."/>
            <person name="Park H.-J."/>
            <person name="Ramirez L."/>
            <person name="Alfaro M."/>
            <person name="Sun H."/>
            <person name="Tritt A."/>
            <person name="Yoshinaga Y."/>
            <person name="Zwiers L.-H."/>
            <person name="Turgeon B."/>
            <person name="Goodwin S."/>
            <person name="Spatafora J."/>
            <person name="Crous P."/>
            <person name="Grigoriev I."/>
        </authorList>
    </citation>
    <scope>NUCLEOTIDE SEQUENCE</scope>
    <source>
        <strain evidence="2">CBS 116005</strain>
    </source>
</reference>
<accession>A0A6G1L836</accession>
<sequence length="384" mass="40559">MAIGRRIADYREERRNEYKKICAPASGPGFDTSTNCSGNEIAYDESRSLEGSTPVLRATVPADRATSSTNLTSSSASMGSSMPPSYSTPARLTDEQAVTTSSTYSHDSSFANLLSSDGTSMVSADSTSEETKGIRIRTKGSKLKSGSPYHHALFELQVHPTMWDAFTTQLIDTTKFTLGDHAQVWAAAAGVACTGALVTSVLVGRGMGTRVQEKKVKSGLLDTSDDGLGATLQRWNDGYFQRKRAKGQPGAKRVSDEEWQESEQVDPEGSILVVEMPGDSPTPVVELSAAGDASVMEMPTDGPAAPAELPGDFPVPGDVSSGFAAAKWATTIGVAELDSLSTHLLESKLNSENGIGAAELEGDLQQELVIVKGDAHAALYNKTS</sequence>
<dbReference type="Pfam" id="PF15496">
    <property type="entry name" value="DUF4646"/>
    <property type="match status" value="1"/>
</dbReference>
<feature type="compositionally biased region" description="Acidic residues" evidence="1">
    <location>
        <begin position="257"/>
        <end position="266"/>
    </location>
</feature>